<evidence type="ECO:0000313" key="3">
    <source>
        <dbReference type="Proteomes" id="UP000034098"/>
    </source>
</evidence>
<feature type="transmembrane region" description="Helical" evidence="1">
    <location>
        <begin position="242"/>
        <end position="262"/>
    </location>
</feature>
<gene>
    <name evidence="2" type="ORF">RS82_00087</name>
</gene>
<name>A0A0M2HLA7_MICTR</name>
<evidence type="ECO:0000313" key="2">
    <source>
        <dbReference type="EMBL" id="KJL45673.1"/>
    </source>
</evidence>
<accession>A0A0M2HLA7</accession>
<keyword evidence="1" id="KW-0472">Membrane</keyword>
<dbReference type="PANTHER" id="PTHR40761:SF1">
    <property type="entry name" value="CONSERVED INTEGRAL MEMBRANE ALANINE VALINE AND LEUCINE RICH PROTEIN-RELATED"/>
    <property type="match status" value="1"/>
</dbReference>
<keyword evidence="3" id="KW-1185">Reference proteome</keyword>
<feature type="transmembrane region" description="Helical" evidence="1">
    <location>
        <begin position="47"/>
        <end position="69"/>
    </location>
</feature>
<evidence type="ECO:0008006" key="4">
    <source>
        <dbReference type="Google" id="ProtNLM"/>
    </source>
</evidence>
<feature type="transmembrane region" description="Helical" evidence="1">
    <location>
        <begin position="6"/>
        <end position="26"/>
    </location>
</feature>
<protein>
    <recommendedName>
        <fullName evidence="4">Magnesium transporter NIPA</fullName>
    </recommendedName>
</protein>
<dbReference type="PANTHER" id="PTHR40761">
    <property type="entry name" value="CONSERVED INTEGRAL MEMBRANE ALANINE VALINE AND LEUCINE RICH PROTEIN-RELATED"/>
    <property type="match status" value="1"/>
</dbReference>
<feature type="transmembrane region" description="Helical" evidence="1">
    <location>
        <begin position="142"/>
        <end position="161"/>
    </location>
</feature>
<organism evidence="2 3">
    <name type="scientific">Microbacterium trichothecenolyticum</name>
    <name type="common">Aureobacterium trichothecenolyticum</name>
    <dbReference type="NCBI Taxonomy" id="69370"/>
    <lineage>
        <taxon>Bacteria</taxon>
        <taxon>Bacillati</taxon>
        <taxon>Actinomycetota</taxon>
        <taxon>Actinomycetes</taxon>
        <taxon>Micrococcales</taxon>
        <taxon>Microbacteriaceae</taxon>
        <taxon>Microbacterium</taxon>
    </lineage>
</organism>
<dbReference type="Proteomes" id="UP000034098">
    <property type="component" value="Unassembled WGS sequence"/>
</dbReference>
<dbReference type="NCBIfam" id="NF038012">
    <property type="entry name" value="DMT_1"/>
    <property type="match status" value="1"/>
</dbReference>
<feature type="transmembrane region" description="Helical" evidence="1">
    <location>
        <begin position="268"/>
        <end position="288"/>
    </location>
</feature>
<dbReference type="PATRIC" id="fig|69370.6.peg.91"/>
<feature type="transmembrane region" description="Helical" evidence="1">
    <location>
        <begin position="211"/>
        <end position="230"/>
    </location>
</feature>
<feature type="transmembrane region" description="Helical" evidence="1">
    <location>
        <begin position="75"/>
        <end position="98"/>
    </location>
</feature>
<evidence type="ECO:0000256" key="1">
    <source>
        <dbReference type="SAM" id="Phobius"/>
    </source>
</evidence>
<proteinExistence type="predicted"/>
<dbReference type="RefSeq" id="WP_052676618.1">
    <property type="nucleotide sequence ID" value="NZ_JYJA01000013.1"/>
</dbReference>
<dbReference type="EMBL" id="JYJA01000013">
    <property type="protein sequence ID" value="KJL45673.1"/>
    <property type="molecule type" value="Genomic_DNA"/>
</dbReference>
<dbReference type="AlphaFoldDB" id="A0A0M2HLA7"/>
<comment type="caution">
    <text evidence="2">The sequence shown here is derived from an EMBL/GenBank/DDBJ whole genome shotgun (WGS) entry which is preliminary data.</text>
</comment>
<sequence length="305" mass="30825">MPSTIASFPVLGIVLAVASAAALALGNMMQARGVRSGATGSFGARQFFALLRNGPWVIGALLIGGAILLQLASLTFAPLIVVQPVGVVALVFASLLTARATHTKPSGTEMRAIATSVIGVAAFVGVAALVSTQRTIHDSQLIAILLALAVVLCVAIIVAVVQRGRRGPAVLIVIAAGVFSGFVATLGKTVILRVQTVLAEGDYRLDSSNLLTLACLIGIAVSGGLAIYLVQRAHTVNSPEVVVGGLTVIDPFVAVVLGITILGEATGAPFWSLLVLAAAGAVAVWGVIDLARAQQRSASDASLGG</sequence>
<keyword evidence="1" id="KW-1133">Transmembrane helix</keyword>
<reference evidence="2 3" key="1">
    <citation type="submission" date="2015-02" db="EMBL/GenBank/DDBJ databases">
        <title>Draft genome sequences of ten Microbacterium spp. with emphasis on heavy metal contaminated environments.</title>
        <authorList>
            <person name="Corretto E."/>
        </authorList>
    </citation>
    <scope>NUCLEOTIDE SEQUENCE [LARGE SCALE GENOMIC DNA]</scope>
    <source>
        <strain evidence="2 3">DSM 8608</strain>
    </source>
</reference>
<feature type="transmembrane region" description="Helical" evidence="1">
    <location>
        <begin position="110"/>
        <end position="130"/>
    </location>
</feature>
<feature type="transmembrane region" description="Helical" evidence="1">
    <location>
        <begin position="168"/>
        <end position="191"/>
    </location>
</feature>
<keyword evidence="1" id="KW-0812">Transmembrane</keyword>
<dbReference type="OrthoDB" id="4571836at2"/>